<accession>A0A2T2P5X1</accession>
<sequence>MEHFAPHSSSAFEGWYFKFDLSSGAHIALIVCSVPNAKDRPHMVSFTYYPKTGSPIFQRNHWVSDIKRVKTGPGHAFELQVPDLGSVTVGEDSSTNYSFACSEWSLEAATSSSHTPWSPQKNTPEGWLVHLPLPLHWHVHSLYSPCTFKLNIPSLGLNKADYAIIHQEKNWASSFPSSHMWIQARDADNGVCLAGGKILGLTAYLISYRSPDLNLDFVPPFAVSALGLSPFMSISIDYASRAFAISVSSLLSKMELKASAPRDEGWFQLACPFPEGFRKNFCTENFLANIEVKISRRGSVWPWMRAFWAWEEVRTVSYQNASLEFAGGYYPDRGEKRE</sequence>
<dbReference type="Proteomes" id="UP000240883">
    <property type="component" value="Unassembled WGS sequence"/>
</dbReference>
<dbReference type="InterPro" id="IPR025893">
    <property type="entry name" value="Tocopherol_cyclase"/>
</dbReference>
<reference evidence="1 2" key="1">
    <citation type="journal article" date="2018" name="Front. Microbiol.">
        <title>Genome-Wide Analysis of Corynespora cassiicola Leaf Fall Disease Putative Effectors.</title>
        <authorList>
            <person name="Lopez D."/>
            <person name="Ribeiro S."/>
            <person name="Label P."/>
            <person name="Fumanal B."/>
            <person name="Venisse J.S."/>
            <person name="Kohler A."/>
            <person name="de Oliveira R.R."/>
            <person name="Labutti K."/>
            <person name="Lipzen A."/>
            <person name="Lail K."/>
            <person name="Bauer D."/>
            <person name="Ohm R.A."/>
            <person name="Barry K.W."/>
            <person name="Spatafora J."/>
            <person name="Grigoriev I.V."/>
            <person name="Martin F.M."/>
            <person name="Pujade-Renaud V."/>
        </authorList>
    </citation>
    <scope>NUCLEOTIDE SEQUENCE [LARGE SCALE GENOMIC DNA]</scope>
    <source>
        <strain evidence="1 2">Philippines</strain>
    </source>
</reference>
<dbReference type="PANTHER" id="PTHR35309:SF4">
    <property type="entry name" value="TOCOPHEROL CYCLASE"/>
    <property type="match status" value="1"/>
</dbReference>
<dbReference type="PANTHER" id="PTHR35309">
    <property type="match status" value="1"/>
</dbReference>
<evidence type="ECO:0000313" key="2">
    <source>
        <dbReference type="Proteomes" id="UP000240883"/>
    </source>
</evidence>
<organism evidence="1 2">
    <name type="scientific">Corynespora cassiicola Philippines</name>
    <dbReference type="NCBI Taxonomy" id="1448308"/>
    <lineage>
        <taxon>Eukaryota</taxon>
        <taxon>Fungi</taxon>
        <taxon>Dikarya</taxon>
        <taxon>Ascomycota</taxon>
        <taxon>Pezizomycotina</taxon>
        <taxon>Dothideomycetes</taxon>
        <taxon>Pleosporomycetidae</taxon>
        <taxon>Pleosporales</taxon>
        <taxon>Corynesporascaceae</taxon>
        <taxon>Corynespora</taxon>
    </lineage>
</organism>
<keyword evidence="2" id="KW-1185">Reference proteome</keyword>
<dbReference type="EMBL" id="KZ678129">
    <property type="protein sequence ID" value="PSN73117.1"/>
    <property type="molecule type" value="Genomic_DNA"/>
</dbReference>
<dbReference type="AlphaFoldDB" id="A0A2T2P5X1"/>
<proteinExistence type="predicted"/>
<dbReference type="OrthoDB" id="5421239at2759"/>
<gene>
    <name evidence="1" type="ORF">BS50DRAFT_653537</name>
</gene>
<protein>
    <submittedName>
        <fullName evidence="1">Uncharacterized protein</fullName>
    </submittedName>
</protein>
<evidence type="ECO:0000313" key="1">
    <source>
        <dbReference type="EMBL" id="PSN73117.1"/>
    </source>
</evidence>
<name>A0A2T2P5X1_CORCC</name>
<dbReference type="GO" id="GO:0009976">
    <property type="term" value="F:tocopherol cyclase activity"/>
    <property type="evidence" value="ECO:0007669"/>
    <property type="project" value="InterPro"/>
</dbReference>